<dbReference type="Pfam" id="PF01966">
    <property type="entry name" value="HD"/>
    <property type="match status" value="1"/>
</dbReference>
<feature type="domain" description="HD" evidence="1">
    <location>
        <begin position="22"/>
        <end position="113"/>
    </location>
</feature>
<accession>A0A1M6LFQ3</accession>
<dbReference type="Proteomes" id="UP000322917">
    <property type="component" value="Unassembled WGS sequence"/>
</dbReference>
<dbReference type="EMBL" id="FQZD01000033">
    <property type="protein sequence ID" value="SHJ70012.1"/>
    <property type="molecule type" value="Genomic_DNA"/>
</dbReference>
<sequence>MAQYTGIAIQKMITYFDGDTRRINHALKVYGFAKCIAENEGLPAPSLEIVELSAIMHDIGIKVSEAKYNSSAGPYQEKEGPAVAGELLADLKLPQPVWKRIAYLIGHHHTYSAIDGQDFQILIEADFLVNIEEDRLTKPQIESIYHKYFKTSTGRTLLNSMFSFSA</sequence>
<name>A0A1M6LFQ3_9FIRM</name>
<evidence type="ECO:0000259" key="1">
    <source>
        <dbReference type="Pfam" id="PF01966"/>
    </source>
</evidence>
<dbReference type="AlphaFoldDB" id="A0A1M6LFQ3"/>
<dbReference type="RefSeq" id="WP_149735769.1">
    <property type="nucleotide sequence ID" value="NZ_FQZD01000033.1"/>
</dbReference>
<proteinExistence type="predicted"/>
<evidence type="ECO:0000313" key="3">
    <source>
        <dbReference type="Proteomes" id="UP000322917"/>
    </source>
</evidence>
<dbReference type="SUPFAM" id="SSF109604">
    <property type="entry name" value="HD-domain/PDEase-like"/>
    <property type="match status" value="1"/>
</dbReference>
<dbReference type="Gene3D" id="1.10.3210.10">
    <property type="entry name" value="Hypothetical protein af1432"/>
    <property type="match status" value="1"/>
</dbReference>
<protein>
    <submittedName>
        <fullName evidence="2">HD domain-containing protein</fullName>
    </submittedName>
</protein>
<dbReference type="OrthoDB" id="155250at2"/>
<dbReference type="InterPro" id="IPR003607">
    <property type="entry name" value="HD/PDEase_dom"/>
</dbReference>
<evidence type="ECO:0000313" key="2">
    <source>
        <dbReference type="EMBL" id="SHJ70012.1"/>
    </source>
</evidence>
<dbReference type="InterPro" id="IPR006674">
    <property type="entry name" value="HD_domain"/>
</dbReference>
<reference evidence="2 3" key="1">
    <citation type="submission" date="2016-11" db="EMBL/GenBank/DDBJ databases">
        <authorList>
            <person name="Varghese N."/>
            <person name="Submissions S."/>
        </authorList>
    </citation>
    <scope>NUCLEOTIDE SEQUENCE [LARGE SCALE GENOMIC DNA]</scope>
    <source>
        <strain evidence="2 3">DSM 15287</strain>
    </source>
</reference>
<organism evidence="2 3">
    <name type="scientific">Propionispora hippei DSM 15287</name>
    <dbReference type="NCBI Taxonomy" id="1123003"/>
    <lineage>
        <taxon>Bacteria</taxon>
        <taxon>Bacillati</taxon>
        <taxon>Bacillota</taxon>
        <taxon>Negativicutes</taxon>
        <taxon>Selenomonadales</taxon>
        <taxon>Sporomusaceae</taxon>
        <taxon>Propionispora</taxon>
    </lineage>
</organism>
<keyword evidence="3" id="KW-1185">Reference proteome</keyword>
<dbReference type="CDD" id="cd00077">
    <property type="entry name" value="HDc"/>
    <property type="match status" value="1"/>
</dbReference>
<gene>
    <name evidence="2" type="ORF">SAMN02745170_03116</name>
</gene>